<keyword evidence="5" id="KW-1185">Reference proteome</keyword>
<dbReference type="Pfam" id="PF13426">
    <property type="entry name" value="PAS_9"/>
    <property type="match status" value="1"/>
</dbReference>
<dbReference type="PROSITE" id="PS50887">
    <property type="entry name" value="GGDEF"/>
    <property type="match status" value="1"/>
</dbReference>
<dbReference type="InterPro" id="IPR029787">
    <property type="entry name" value="Nucleotide_cyclase"/>
</dbReference>
<dbReference type="InterPro" id="IPR043128">
    <property type="entry name" value="Rev_trsase/Diguanyl_cyclase"/>
</dbReference>
<dbReference type="SMART" id="SM00086">
    <property type="entry name" value="PAC"/>
    <property type="match status" value="1"/>
</dbReference>
<dbReference type="SUPFAM" id="SSF55073">
    <property type="entry name" value="Nucleotide cyclase"/>
    <property type="match status" value="1"/>
</dbReference>
<dbReference type="SMART" id="SM00267">
    <property type="entry name" value="GGDEF"/>
    <property type="match status" value="1"/>
</dbReference>
<dbReference type="NCBIfam" id="TIGR00254">
    <property type="entry name" value="GGDEF"/>
    <property type="match status" value="1"/>
</dbReference>
<dbReference type="RefSeq" id="WP_205120182.1">
    <property type="nucleotide sequence ID" value="NZ_JAFBCM010000001.1"/>
</dbReference>
<dbReference type="InterPro" id="IPR035965">
    <property type="entry name" value="PAS-like_dom_sf"/>
</dbReference>
<proteinExistence type="predicted"/>
<feature type="domain" description="PAS" evidence="1">
    <location>
        <begin position="105"/>
        <end position="160"/>
    </location>
</feature>
<dbReference type="PROSITE" id="PS50113">
    <property type="entry name" value="PAC"/>
    <property type="match status" value="1"/>
</dbReference>
<evidence type="ECO:0000259" key="2">
    <source>
        <dbReference type="PROSITE" id="PS50113"/>
    </source>
</evidence>
<dbReference type="InterPro" id="IPR000160">
    <property type="entry name" value="GGDEF_dom"/>
</dbReference>
<keyword evidence="4" id="KW-0548">Nucleotidyltransferase</keyword>
<dbReference type="InterPro" id="IPR052163">
    <property type="entry name" value="DGC-Regulatory_Protein"/>
</dbReference>
<dbReference type="SUPFAM" id="SSF55785">
    <property type="entry name" value="PYP-like sensor domain (PAS domain)"/>
    <property type="match status" value="1"/>
</dbReference>
<gene>
    <name evidence="4" type="ORF">ACFOUW_04015</name>
</gene>
<comment type="caution">
    <text evidence="4">The sequence shown here is derived from an EMBL/GenBank/DDBJ whole genome shotgun (WGS) entry which is preliminary data.</text>
</comment>
<dbReference type="CDD" id="cd01949">
    <property type="entry name" value="GGDEF"/>
    <property type="match status" value="1"/>
</dbReference>
<evidence type="ECO:0000313" key="5">
    <source>
        <dbReference type="Proteomes" id="UP001595699"/>
    </source>
</evidence>
<dbReference type="InterPro" id="IPR000014">
    <property type="entry name" value="PAS"/>
</dbReference>
<accession>A0ABV7Y8K6</accession>
<dbReference type="Gene3D" id="3.30.70.270">
    <property type="match status" value="1"/>
</dbReference>
<feature type="domain" description="GGDEF" evidence="3">
    <location>
        <begin position="264"/>
        <end position="395"/>
    </location>
</feature>
<dbReference type="GO" id="GO:0052621">
    <property type="term" value="F:diguanylate cyclase activity"/>
    <property type="evidence" value="ECO:0007669"/>
    <property type="project" value="UniProtKB-EC"/>
</dbReference>
<dbReference type="InterPro" id="IPR000700">
    <property type="entry name" value="PAS-assoc_C"/>
</dbReference>
<dbReference type="EC" id="2.7.7.65" evidence="4"/>
<dbReference type="InterPro" id="IPR001610">
    <property type="entry name" value="PAC"/>
</dbReference>
<dbReference type="NCBIfam" id="TIGR00229">
    <property type="entry name" value="sensory_box"/>
    <property type="match status" value="1"/>
</dbReference>
<evidence type="ECO:0000259" key="3">
    <source>
        <dbReference type="PROSITE" id="PS50887"/>
    </source>
</evidence>
<keyword evidence="4" id="KW-0808">Transferase</keyword>
<dbReference type="Pfam" id="PF00990">
    <property type="entry name" value="GGDEF"/>
    <property type="match status" value="1"/>
</dbReference>
<dbReference type="PANTHER" id="PTHR46663">
    <property type="entry name" value="DIGUANYLATE CYCLASE DGCT-RELATED"/>
    <property type="match status" value="1"/>
</dbReference>
<evidence type="ECO:0000313" key="4">
    <source>
        <dbReference type="EMBL" id="MFC3759990.1"/>
    </source>
</evidence>
<reference evidence="5" key="1">
    <citation type="journal article" date="2019" name="Int. J. Syst. Evol. Microbiol.">
        <title>The Global Catalogue of Microorganisms (GCM) 10K type strain sequencing project: providing services to taxonomists for standard genome sequencing and annotation.</title>
        <authorList>
            <consortium name="The Broad Institute Genomics Platform"/>
            <consortium name="The Broad Institute Genome Sequencing Center for Infectious Disease"/>
            <person name="Wu L."/>
            <person name="Ma J."/>
        </authorList>
    </citation>
    <scope>NUCLEOTIDE SEQUENCE [LARGE SCALE GENOMIC DNA]</scope>
    <source>
        <strain evidence="5">CGMCC 4.7241</strain>
    </source>
</reference>
<dbReference type="PANTHER" id="PTHR46663:SF4">
    <property type="entry name" value="DIGUANYLATE CYCLASE DGCT-RELATED"/>
    <property type="match status" value="1"/>
</dbReference>
<dbReference type="SMART" id="SM00091">
    <property type="entry name" value="PAS"/>
    <property type="match status" value="1"/>
</dbReference>
<dbReference type="Gene3D" id="3.30.450.20">
    <property type="entry name" value="PAS domain"/>
    <property type="match status" value="1"/>
</dbReference>
<name>A0ABV7Y8K6_9ACTN</name>
<dbReference type="CDD" id="cd00130">
    <property type="entry name" value="PAS"/>
    <property type="match status" value="1"/>
</dbReference>
<organism evidence="4 5">
    <name type="scientific">Tenggerimyces flavus</name>
    <dbReference type="NCBI Taxonomy" id="1708749"/>
    <lineage>
        <taxon>Bacteria</taxon>
        <taxon>Bacillati</taxon>
        <taxon>Actinomycetota</taxon>
        <taxon>Actinomycetes</taxon>
        <taxon>Propionibacteriales</taxon>
        <taxon>Nocardioidaceae</taxon>
        <taxon>Tenggerimyces</taxon>
    </lineage>
</organism>
<dbReference type="Proteomes" id="UP001595699">
    <property type="component" value="Unassembled WGS sequence"/>
</dbReference>
<dbReference type="EMBL" id="JBHRZH010000004">
    <property type="protein sequence ID" value="MFC3759990.1"/>
    <property type="molecule type" value="Genomic_DNA"/>
</dbReference>
<dbReference type="SUPFAM" id="SSF55781">
    <property type="entry name" value="GAF domain-like"/>
    <property type="match status" value="1"/>
</dbReference>
<protein>
    <submittedName>
        <fullName evidence="4">Diguanylate cyclase domain-containing protein</fullName>
        <ecNumber evidence="4">2.7.7.65</ecNumber>
    </submittedName>
</protein>
<dbReference type="PROSITE" id="PS50112">
    <property type="entry name" value="PAS"/>
    <property type="match status" value="1"/>
</dbReference>
<sequence>MLTAIGSGDDPGESLTELARAVAHATGFRTVSVRLAQGAELAVVAGVGDGAVTFVAPMRSATGQPIGELAVDGTPNDEQRQLLEIVAAQLGLALGHRQGARDQRTQETLRLAFDHAPVGMSLVSLDPVRSGRIVKGNAALAQMFGYEPEELVGRHISELLVSGTEVPILAAAAAGTIETYRSECRCIKQDGTFFWALLQATVLPVPENGPALLLGQLVDITARKENERELSYRAAHDPLTGLVNRTAVCARLEEVIASSRHDDHPGAVLFCDLDHFKQVNDQHGHLIGDEVLATVARRIAATVRRSDTVGRYGGDEFLVVVPEISFDQAQDMADRLVRAIDEPIIVGGATCRVGASVGVVVLSDFGSANQVLAQADEAMYGAKRVADERYLVRHLRKNQ</sequence>
<feature type="domain" description="PAC" evidence="2">
    <location>
        <begin position="180"/>
        <end position="232"/>
    </location>
</feature>
<evidence type="ECO:0000259" key="1">
    <source>
        <dbReference type="PROSITE" id="PS50112"/>
    </source>
</evidence>